<feature type="region of interest" description="Disordered" evidence="1">
    <location>
        <begin position="1"/>
        <end position="30"/>
    </location>
</feature>
<dbReference type="GO" id="GO:0003688">
    <property type="term" value="F:DNA replication origin binding"/>
    <property type="evidence" value="ECO:0007669"/>
    <property type="project" value="TreeGrafter"/>
</dbReference>
<dbReference type="InterPro" id="IPR018562">
    <property type="entry name" value="ARS-binding_2"/>
</dbReference>
<evidence type="ECO:0008006" key="4">
    <source>
        <dbReference type="Google" id="ProtNLM"/>
    </source>
</evidence>
<accession>A0A9P9WU12</accession>
<name>A0A9P9WU12_9PEZI</name>
<feature type="compositionally biased region" description="Polar residues" evidence="1">
    <location>
        <begin position="1"/>
        <end position="17"/>
    </location>
</feature>
<evidence type="ECO:0000313" key="2">
    <source>
        <dbReference type="EMBL" id="KAI1878866.1"/>
    </source>
</evidence>
<proteinExistence type="predicted"/>
<organism evidence="2 3">
    <name type="scientific">Neoarthrinium moseri</name>
    <dbReference type="NCBI Taxonomy" id="1658444"/>
    <lineage>
        <taxon>Eukaryota</taxon>
        <taxon>Fungi</taxon>
        <taxon>Dikarya</taxon>
        <taxon>Ascomycota</taxon>
        <taxon>Pezizomycotina</taxon>
        <taxon>Sordariomycetes</taxon>
        <taxon>Xylariomycetidae</taxon>
        <taxon>Amphisphaeriales</taxon>
        <taxon>Apiosporaceae</taxon>
        <taxon>Neoarthrinium</taxon>
    </lineage>
</organism>
<comment type="caution">
    <text evidence="2">The sequence shown here is derived from an EMBL/GenBank/DDBJ whole genome shotgun (WGS) entry which is preliminary data.</text>
</comment>
<feature type="compositionally biased region" description="Low complexity" evidence="1">
    <location>
        <begin position="375"/>
        <end position="402"/>
    </location>
</feature>
<sequence>MSGNHLTPPTSAANITTRPPGARAELPDRSVTESSIEDAYVDFILHCNPAVPLENDTNALREAFRVPPRSDGKAFSTHTLFVLIKQLNNKELKTWADLALKLGVTPPDIEKGQSSQKIQQYAVRLKRWMHSMHLDAFFDYLLENEHPYWMQIPTDPNPICEEGRDGVAAEDDMALRALLPQIRPRRGRRKPEDDLNKSPSQRPRLGSPTFNGDGRQPRLDVSEPWTAHPDGQRTFLFPPADQTRSSVLPGSEPVYQWPSELSQTPMTAYPQSAMTPINGRAFWADPSEPRSAITPSKAKLLGRRHGAKVVSSAWRSGGSGGTGKTRGRPPINRNVDSPLSAITDAHRGFQTPTLGNGTPTPQPVLPIDTSVTPVGAAPTSMPTSASTPTSAGPSSRPGRPGRLSLQVPERAGGNVRLATPPPPVVMINGENTPNVDEQNQAQSSNGFLSATSSLAFPSQHANLAAMSASAGLAQLPQPAVSATDGDDDTTNVREVESLFISEILVADWYNSSGDKIDPCGLDEAAAIARTYIGNMQKQALTPEVFLMNLAALASGSILQRGVKASITRVEEGLTYSRYSCKWTLRYGKLRGNLSLTETVPHELWKKPPGAAQQRDSETPESDATGDASSQHWKKKYEDLLHLVRTNHEQATELKISVLESLKNSVPAGDTKR</sequence>
<feature type="compositionally biased region" description="Polar residues" evidence="1">
    <location>
        <begin position="350"/>
        <end position="359"/>
    </location>
</feature>
<dbReference type="Proteomes" id="UP000829685">
    <property type="component" value="Unassembled WGS sequence"/>
</dbReference>
<feature type="region of interest" description="Disordered" evidence="1">
    <location>
        <begin position="179"/>
        <end position="258"/>
    </location>
</feature>
<feature type="region of interest" description="Disordered" evidence="1">
    <location>
        <begin position="600"/>
        <end position="630"/>
    </location>
</feature>
<dbReference type="PANTHER" id="PTHR42048">
    <property type="entry name" value="ARS-BINDING PROTEIN 2"/>
    <property type="match status" value="1"/>
</dbReference>
<dbReference type="AlphaFoldDB" id="A0A9P9WU12"/>
<gene>
    <name evidence="2" type="ORF">JX265_003043</name>
</gene>
<dbReference type="Pfam" id="PF09441">
    <property type="entry name" value="Abp2"/>
    <property type="match status" value="1"/>
</dbReference>
<keyword evidence="3" id="KW-1185">Reference proteome</keyword>
<evidence type="ECO:0000256" key="1">
    <source>
        <dbReference type="SAM" id="MobiDB-lite"/>
    </source>
</evidence>
<dbReference type="EMBL" id="JAFIMR010000005">
    <property type="protein sequence ID" value="KAI1878866.1"/>
    <property type="molecule type" value="Genomic_DNA"/>
</dbReference>
<evidence type="ECO:0000313" key="3">
    <source>
        <dbReference type="Proteomes" id="UP000829685"/>
    </source>
</evidence>
<dbReference type="PANTHER" id="PTHR42048:SF1">
    <property type="entry name" value="ARS-BINDING PROTEIN 2"/>
    <property type="match status" value="1"/>
</dbReference>
<protein>
    <recommendedName>
        <fullName evidence="4">ARS-binding protein 2</fullName>
    </recommendedName>
</protein>
<feature type="region of interest" description="Disordered" evidence="1">
    <location>
        <begin position="309"/>
        <end position="423"/>
    </location>
</feature>
<reference evidence="2" key="1">
    <citation type="submission" date="2021-03" db="EMBL/GenBank/DDBJ databases">
        <title>Revisited historic fungal species revealed as producer of novel bioactive compounds through whole genome sequencing and comparative genomics.</title>
        <authorList>
            <person name="Vignolle G.A."/>
            <person name="Hochenegger N."/>
            <person name="Mach R.L."/>
            <person name="Mach-Aigner A.R."/>
            <person name="Javad Rahimi M."/>
            <person name="Salim K.A."/>
            <person name="Chan C.M."/>
            <person name="Lim L.B.L."/>
            <person name="Cai F."/>
            <person name="Druzhinina I.S."/>
            <person name="U'Ren J.M."/>
            <person name="Derntl C."/>
        </authorList>
    </citation>
    <scope>NUCLEOTIDE SEQUENCE</scope>
    <source>
        <strain evidence="2">TUCIM 5799</strain>
    </source>
</reference>